<dbReference type="Pfam" id="PF04577">
    <property type="entry name" value="Glyco_transf_61"/>
    <property type="match status" value="1"/>
</dbReference>
<evidence type="ECO:0000313" key="2">
    <source>
        <dbReference type="EMBL" id="CAF0859610.1"/>
    </source>
</evidence>
<dbReference type="EMBL" id="CAJNOM010000232">
    <property type="protein sequence ID" value="CAF1262811.1"/>
    <property type="molecule type" value="Genomic_DNA"/>
</dbReference>
<dbReference type="GO" id="GO:0016757">
    <property type="term" value="F:glycosyltransferase activity"/>
    <property type="evidence" value="ECO:0007669"/>
    <property type="project" value="InterPro"/>
</dbReference>
<evidence type="ECO:0000259" key="1">
    <source>
        <dbReference type="Pfam" id="PF04577"/>
    </source>
</evidence>
<dbReference type="EMBL" id="CAJNOM010000217">
    <property type="protein sequence ID" value="CAF1243095.1"/>
    <property type="molecule type" value="Genomic_DNA"/>
</dbReference>
<accession>A0A814ZEP8</accession>
<reference evidence="3" key="1">
    <citation type="submission" date="2021-02" db="EMBL/GenBank/DDBJ databases">
        <authorList>
            <person name="Nowell W R."/>
        </authorList>
    </citation>
    <scope>NUCLEOTIDE SEQUENCE</scope>
</reference>
<dbReference type="EMBL" id="CAJNOI010000026">
    <property type="protein sequence ID" value="CAF0859610.1"/>
    <property type="molecule type" value="Genomic_DNA"/>
</dbReference>
<protein>
    <recommendedName>
        <fullName evidence="1">Glycosyltransferase 61 catalytic domain-containing protein</fullName>
    </recommendedName>
</protein>
<sequence>MRRKLTPLFAILIFSTVLSIWIVYNRILNFQDESFEKLLTLPQLPKPTTFMVNPLQIQDWVRKYNVTHLFDWTWHKNGDFKRCRTPAILSSQPPVRKFKLNSTTVVNDVVAYFQSHPDEGCIVDSVARLPTLVPHPVPRARSLNDTCFSLHIEGWPLCNRSPMELSELIPAISRFVAIAVFKGYIDTGYCHPEVPGTIFTEHATIHFQTWTARCGNDGIYNIPRIKPKYQHTELIDSIGTYLSAPGHFGPQQLPRLLRLLATAPTTAKVLVSKGGVADLLVDVLVERGIVARDRIIPYEAHKGSYHFASIVYRSETWPYVGNRPIPNHLHDRTDMQLVHRVLAGDEEQSIVKKDRIILIKRNKGRARSIIEHSSLAVLITSALKESNMTSNLHLEIFEAQGHMRDHIALFRRARVIVGPHGAGMMNILWASPGTYVVEIGYTTGMVFPQMYAEMSLHLDHKYWICKGYGDYAAPIHVDLNDFVYIINQILQEIKIENQRS</sequence>
<proteinExistence type="predicted"/>
<keyword evidence="5" id="KW-1185">Reference proteome</keyword>
<dbReference type="OrthoDB" id="2102136at2759"/>
<evidence type="ECO:0000313" key="5">
    <source>
        <dbReference type="Proteomes" id="UP000663832"/>
    </source>
</evidence>
<dbReference type="InterPro" id="IPR049625">
    <property type="entry name" value="Glyco_transf_61_cat"/>
</dbReference>
<dbReference type="AlphaFoldDB" id="A0A814ZEP8"/>
<dbReference type="Proteomes" id="UP000663877">
    <property type="component" value="Unassembled WGS sequence"/>
</dbReference>
<name>A0A814ZEP8_9BILA</name>
<organism evidence="3 5">
    <name type="scientific">Adineta steineri</name>
    <dbReference type="NCBI Taxonomy" id="433720"/>
    <lineage>
        <taxon>Eukaryota</taxon>
        <taxon>Metazoa</taxon>
        <taxon>Spiralia</taxon>
        <taxon>Gnathifera</taxon>
        <taxon>Rotifera</taxon>
        <taxon>Eurotatoria</taxon>
        <taxon>Bdelloidea</taxon>
        <taxon>Adinetida</taxon>
        <taxon>Adinetidae</taxon>
        <taxon>Adineta</taxon>
    </lineage>
</organism>
<gene>
    <name evidence="2" type="ORF">BJG266_LOCUS8302</name>
    <name evidence="3" type="ORF">QVE165_LOCUS28088</name>
    <name evidence="4" type="ORF">QVE165_LOCUS29147</name>
</gene>
<comment type="caution">
    <text evidence="3">The sequence shown here is derived from an EMBL/GenBank/DDBJ whole genome shotgun (WGS) entry which is preliminary data.</text>
</comment>
<evidence type="ECO:0000313" key="3">
    <source>
        <dbReference type="EMBL" id="CAF1243095.1"/>
    </source>
</evidence>
<evidence type="ECO:0000313" key="4">
    <source>
        <dbReference type="EMBL" id="CAF1262811.1"/>
    </source>
</evidence>
<feature type="domain" description="Glycosyltransferase 61 catalytic" evidence="1">
    <location>
        <begin position="246"/>
        <end position="437"/>
    </location>
</feature>
<dbReference type="Proteomes" id="UP000663832">
    <property type="component" value="Unassembled WGS sequence"/>
</dbReference>